<evidence type="ECO:0000313" key="2">
    <source>
        <dbReference type="EMBL" id="CAE0495699.1"/>
    </source>
</evidence>
<protein>
    <submittedName>
        <fullName evidence="2">Uncharacterized protein</fullName>
    </submittedName>
</protein>
<feature type="region of interest" description="Disordered" evidence="1">
    <location>
        <begin position="1"/>
        <end position="76"/>
    </location>
</feature>
<dbReference type="AlphaFoldDB" id="A0A7S3VNY3"/>
<sequence>MPGAAQGGGAGSKESQAGCSKHSWLSAAQTSSSSSSAAAGPRLHRVQTRGASQGVEVEAGQQQQQPEGEGDEDDKGLGFRLNRSLGGFIATGVSLAGLLLDELHDCGLQWDCCPWWIAKQEELQAGGLPAPSRASHYQAALLHSMVKDQGVWEDYLNYCECMGRLLTEWQNLHLKEYYSFHAPALVMPLKQLAGIVSSW</sequence>
<proteinExistence type="predicted"/>
<gene>
    <name evidence="2" type="ORF">DTER00134_LOCUS10772</name>
</gene>
<reference evidence="2" key="1">
    <citation type="submission" date="2021-01" db="EMBL/GenBank/DDBJ databases">
        <authorList>
            <person name="Corre E."/>
            <person name="Pelletier E."/>
            <person name="Niang G."/>
            <person name="Scheremetjew M."/>
            <person name="Finn R."/>
            <person name="Kale V."/>
            <person name="Holt S."/>
            <person name="Cochrane G."/>
            <person name="Meng A."/>
            <person name="Brown T."/>
            <person name="Cohen L."/>
        </authorList>
    </citation>
    <scope>NUCLEOTIDE SEQUENCE</scope>
    <source>
        <strain evidence="2">CCMP1320</strain>
    </source>
</reference>
<organism evidence="2">
    <name type="scientific">Dunaliella tertiolecta</name>
    <name type="common">Green alga</name>
    <dbReference type="NCBI Taxonomy" id="3047"/>
    <lineage>
        <taxon>Eukaryota</taxon>
        <taxon>Viridiplantae</taxon>
        <taxon>Chlorophyta</taxon>
        <taxon>core chlorophytes</taxon>
        <taxon>Chlorophyceae</taxon>
        <taxon>CS clade</taxon>
        <taxon>Chlamydomonadales</taxon>
        <taxon>Dunaliellaceae</taxon>
        <taxon>Dunaliella</taxon>
    </lineage>
</organism>
<feature type="compositionally biased region" description="Low complexity" evidence="1">
    <location>
        <begin position="53"/>
        <end position="67"/>
    </location>
</feature>
<accession>A0A7S3VNY3</accession>
<name>A0A7S3VNY3_DUNTE</name>
<evidence type="ECO:0000256" key="1">
    <source>
        <dbReference type="SAM" id="MobiDB-lite"/>
    </source>
</evidence>
<dbReference type="EMBL" id="HBIP01018260">
    <property type="protein sequence ID" value="CAE0495699.1"/>
    <property type="molecule type" value="Transcribed_RNA"/>
</dbReference>
<feature type="compositionally biased region" description="Gly residues" evidence="1">
    <location>
        <begin position="1"/>
        <end position="11"/>
    </location>
</feature>
<feature type="compositionally biased region" description="Low complexity" evidence="1">
    <location>
        <begin position="26"/>
        <end position="39"/>
    </location>
</feature>